<evidence type="ECO:0000256" key="1">
    <source>
        <dbReference type="SAM" id="MobiDB-lite"/>
    </source>
</evidence>
<evidence type="ECO:0000313" key="3">
    <source>
        <dbReference type="Proteomes" id="UP001269081"/>
    </source>
</evidence>
<gene>
    <name evidence="2" type="ORF">J2W48_002788</name>
</gene>
<proteinExistence type="predicted"/>
<keyword evidence="3" id="KW-1185">Reference proteome</keyword>
<dbReference type="RefSeq" id="WP_310282191.1">
    <property type="nucleotide sequence ID" value="NZ_JAVDWQ010000009.1"/>
</dbReference>
<accession>A0ABU1Y9D5</accession>
<feature type="compositionally biased region" description="Acidic residues" evidence="1">
    <location>
        <begin position="93"/>
        <end position="146"/>
    </location>
</feature>
<feature type="region of interest" description="Disordered" evidence="1">
    <location>
        <begin position="1"/>
        <end position="152"/>
    </location>
</feature>
<feature type="compositionally biased region" description="Polar residues" evidence="1">
    <location>
        <begin position="1"/>
        <end position="31"/>
    </location>
</feature>
<feature type="compositionally biased region" description="Basic and acidic residues" evidence="1">
    <location>
        <begin position="39"/>
        <end position="50"/>
    </location>
</feature>
<name>A0ABU1Y9D5_9FLAO</name>
<organism evidence="2 3">
    <name type="scientific">Flavobacterium piscis</name>
    <dbReference type="NCBI Taxonomy" id="1114874"/>
    <lineage>
        <taxon>Bacteria</taxon>
        <taxon>Pseudomonadati</taxon>
        <taxon>Bacteroidota</taxon>
        <taxon>Flavobacteriia</taxon>
        <taxon>Flavobacteriales</taxon>
        <taxon>Flavobacteriaceae</taxon>
        <taxon>Flavobacterium</taxon>
    </lineage>
</organism>
<protein>
    <recommendedName>
        <fullName evidence="4">DNA primase</fullName>
    </recommendedName>
</protein>
<sequence>MNTTEQRNNLATDTRNPENSNQNAGDRNNIVSEELYENDELKQTNEEIADRGYTIRNGYDPNNPNPDQERITNDEDDLDDLDDDFHNPKDLEHDDEELEINDEFDNPSDDFNETEDDEDLENDDLEEEDDFEDVEIEEETEESYEENDPRKF</sequence>
<dbReference type="Proteomes" id="UP001269081">
    <property type="component" value="Unassembled WGS sequence"/>
</dbReference>
<comment type="caution">
    <text evidence="2">The sequence shown here is derived from an EMBL/GenBank/DDBJ whole genome shotgun (WGS) entry which is preliminary data.</text>
</comment>
<feature type="compositionally biased region" description="Acidic residues" evidence="1">
    <location>
        <begin position="74"/>
        <end position="83"/>
    </location>
</feature>
<dbReference type="EMBL" id="JAVDWQ010000009">
    <property type="protein sequence ID" value="MDR7210837.1"/>
    <property type="molecule type" value="Genomic_DNA"/>
</dbReference>
<evidence type="ECO:0000313" key="2">
    <source>
        <dbReference type="EMBL" id="MDR7210837.1"/>
    </source>
</evidence>
<reference evidence="2 3" key="1">
    <citation type="submission" date="2023-07" db="EMBL/GenBank/DDBJ databases">
        <title>Sorghum-associated microbial communities from plants grown in Nebraska, USA.</title>
        <authorList>
            <person name="Schachtman D."/>
        </authorList>
    </citation>
    <scope>NUCLEOTIDE SEQUENCE [LARGE SCALE GENOMIC DNA]</scope>
    <source>
        <strain evidence="2 3">4129</strain>
    </source>
</reference>
<evidence type="ECO:0008006" key="4">
    <source>
        <dbReference type="Google" id="ProtNLM"/>
    </source>
</evidence>